<dbReference type="GO" id="GO:0036055">
    <property type="term" value="F:protein-succinyllysine desuccinylase activity"/>
    <property type="evidence" value="ECO:0007669"/>
    <property type="project" value="UniProtKB-UniRule"/>
</dbReference>
<comment type="similarity">
    <text evidence="3">Belongs to the sirtuin family. Class III subfamily.</text>
</comment>
<evidence type="ECO:0000256" key="2">
    <source>
        <dbReference type="ARBA" id="ARBA00023027"/>
    </source>
</evidence>
<dbReference type="GO" id="GO:0036054">
    <property type="term" value="F:protein-malonyllysine demalonylase activity"/>
    <property type="evidence" value="ECO:0007669"/>
    <property type="project" value="InterPro"/>
</dbReference>
<evidence type="ECO:0000259" key="5">
    <source>
        <dbReference type="PROSITE" id="PS50305"/>
    </source>
</evidence>
<feature type="binding site" evidence="3 4">
    <location>
        <position position="145"/>
    </location>
    <ligand>
        <name>Zn(2+)</name>
        <dbReference type="ChEBI" id="CHEBI:29105"/>
    </ligand>
</feature>
<keyword evidence="1" id="KW-0808">Transferase</keyword>
<evidence type="ECO:0000256" key="4">
    <source>
        <dbReference type="PROSITE-ProRule" id="PRU00236"/>
    </source>
</evidence>
<keyword evidence="3 4" id="KW-0479">Metal-binding</keyword>
<evidence type="ECO:0000256" key="1">
    <source>
        <dbReference type="ARBA" id="ARBA00022679"/>
    </source>
</evidence>
<dbReference type="EMBL" id="VHIR01000024">
    <property type="protein sequence ID" value="TQE42532.1"/>
    <property type="molecule type" value="Genomic_DNA"/>
</dbReference>
<organism evidence="6 7">
    <name type="scientific">Corynebacterium phoceense</name>
    <dbReference type="NCBI Taxonomy" id="1686286"/>
    <lineage>
        <taxon>Bacteria</taxon>
        <taxon>Bacillati</taxon>
        <taxon>Actinomycetota</taxon>
        <taxon>Actinomycetes</taxon>
        <taxon>Mycobacteriales</taxon>
        <taxon>Corynebacteriaceae</taxon>
        <taxon>Corynebacterium</taxon>
    </lineage>
</organism>
<dbReference type="AlphaFoldDB" id="A0A540R475"/>
<dbReference type="InterPro" id="IPR003000">
    <property type="entry name" value="Sirtuin"/>
</dbReference>
<dbReference type="InterPro" id="IPR026591">
    <property type="entry name" value="Sirtuin_cat_small_dom_sf"/>
</dbReference>
<dbReference type="Pfam" id="PF02146">
    <property type="entry name" value="SIR2"/>
    <property type="match status" value="1"/>
</dbReference>
<comment type="caution">
    <text evidence="3">Lacks conserved residue(s) required for the propagation of feature annotation.</text>
</comment>
<feature type="domain" description="Deacetylase sirtuin-type" evidence="5">
    <location>
        <begin position="1"/>
        <end position="234"/>
    </location>
</feature>
<dbReference type="GO" id="GO:0017136">
    <property type="term" value="F:histone deacetylase activity, NAD-dependent"/>
    <property type="evidence" value="ECO:0007669"/>
    <property type="project" value="TreeGrafter"/>
</dbReference>
<dbReference type="CDD" id="cd01412">
    <property type="entry name" value="SIRT5_Af1_CobB"/>
    <property type="match status" value="1"/>
</dbReference>
<comment type="function">
    <text evidence="3">NAD-dependent lysine deacetylase and desuccinylase that specifically removes acetyl and succinyl groups on target proteins. Modulates the activities of several proteins which are inactive in their acylated form.</text>
</comment>
<proteinExistence type="inferred from homology"/>
<dbReference type="PROSITE" id="PS50305">
    <property type="entry name" value="SIRTUIN"/>
    <property type="match status" value="1"/>
</dbReference>
<keyword evidence="2 3" id="KW-0520">NAD</keyword>
<comment type="subcellular location">
    <subcellularLocation>
        <location evidence="3">Cytoplasm</location>
    </subcellularLocation>
</comment>
<feature type="binding site" evidence="3 4">
    <location>
        <position position="123"/>
    </location>
    <ligand>
        <name>Zn(2+)</name>
        <dbReference type="ChEBI" id="CHEBI:29105"/>
    </ligand>
</feature>
<dbReference type="GO" id="GO:0070403">
    <property type="term" value="F:NAD+ binding"/>
    <property type="evidence" value="ECO:0007669"/>
    <property type="project" value="UniProtKB-UniRule"/>
</dbReference>
<dbReference type="RefSeq" id="WP_141629255.1">
    <property type="nucleotide sequence ID" value="NZ_VHIR01000024.1"/>
</dbReference>
<sequence>MTDMIAAARDILVNAQNLVAFTGAGMSADSGLDTYRDAQTGVWENVDPHAMASIDAWARDPEPMWRWYLHRKSLSENAHPNPGHRALAELGAKIITQNIDDLHERGGSTDVVHLHGSLFEFRCTICSRPWKGATKPQHIPECPLCGNLIRPGVVWFGEALPPREWDAAENLMSTTDALIIVGTSGVVQPAAGLPRLAATRGVPVLEITPQPTALTPLATVQFTGRAGEVLPLLT</sequence>
<comment type="domain">
    <text evidence="3">2 residues (Tyr-68 and Arg-71) present in a large hydrophobic pocket are probably involved in substrate specificity. They are important for desuccinylation activity, but dispensable for deacetylation activity.</text>
</comment>
<comment type="catalytic activity">
    <reaction evidence="3">
        <text>N(6)-acetyl-L-lysyl-[protein] + NAD(+) + H2O = 2''-O-acetyl-ADP-D-ribose + nicotinamide + L-lysyl-[protein]</text>
        <dbReference type="Rhea" id="RHEA:43636"/>
        <dbReference type="Rhea" id="RHEA-COMP:9752"/>
        <dbReference type="Rhea" id="RHEA-COMP:10731"/>
        <dbReference type="ChEBI" id="CHEBI:15377"/>
        <dbReference type="ChEBI" id="CHEBI:17154"/>
        <dbReference type="ChEBI" id="CHEBI:29969"/>
        <dbReference type="ChEBI" id="CHEBI:57540"/>
        <dbReference type="ChEBI" id="CHEBI:61930"/>
        <dbReference type="ChEBI" id="CHEBI:83767"/>
        <dbReference type="EC" id="2.3.1.286"/>
    </reaction>
</comment>
<feature type="binding site" evidence="3 4">
    <location>
        <position position="126"/>
    </location>
    <ligand>
        <name>Zn(2+)</name>
        <dbReference type="ChEBI" id="CHEBI:29105"/>
    </ligand>
</feature>
<accession>A0A540R475</accession>
<keyword evidence="3 4" id="KW-0862">Zinc</keyword>
<feature type="binding site" evidence="3">
    <location>
        <position position="71"/>
    </location>
    <ligand>
        <name>substrate</name>
    </ligand>
</feature>
<comment type="cofactor">
    <cofactor evidence="3">
        <name>Zn(2+)</name>
        <dbReference type="ChEBI" id="CHEBI:29105"/>
    </cofactor>
    <text evidence="3">Binds 1 zinc ion per subunit.</text>
</comment>
<dbReference type="EC" id="2.3.1.286" evidence="3"/>
<comment type="catalytic activity">
    <reaction evidence="3">
        <text>N(6)-succinyl-L-lysyl-[protein] + NAD(+) + H2O = 2''-O-succinyl-ADP-D-ribose + nicotinamide + L-lysyl-[protein]</text>
        <dbReference type="Rhea" id="RHEA:47668"/>
        <dbReference type="Rhea" id="RHEA-COMP:9752"/>
        <dbReference type="Rhea" id="RHEA-COMP:11877"/>
        <dbReference type="ChEBI" id="CHEBI:15377"/>
        <dbReference type="ChEBI" id="CHEBI:17154"/>
        <dbReference type="ChEBI" id="CHEBI:29969"/>
        <dbReference type="ChEBI" id="CHEBI:57540"/>
        <dbReference type="ChEBI" id="CHEBI:87830"/>
        <dbReference type="ChEBI" id="CHEBI:87832"/>
    </reaction>
</comment>
<keyword evidence="7" id="KW-1185">Reference proteome</keyword>
<name>A0A540R475_9CORY</name>
<dbReference type="InterPro" id="IPR027546">
    <property type="entry name" value="Sirtuin_class_III"/>
</dbReference>
<dbReference type="InterPro" id="IPR029035">
    <property type="entry name" value="DHS-like_NAD/FAD-binding_dom"/>
</dbReference>
<protein>
    <recommendedName>
        <fullName evidence="3">NAD-dependent protein deacylase</fullName>
        <ecNumber evidence="3">2.3.1.286</ecNumber>
    </recommendedName>
    <alternativeName>
        <fullName evidence="3">Regulatory protein SIR2 homolog</fullName>
    </alternativeName>
</protein>
<feature type="binding site" evidence="3">
    <location>
        <position position="226"/>
    </location>
    <ligand>
        <name>NAD(+)</name>
        <dbReference type="ChEBI" id="CHEBI:57540"/>
    </ligand>
</feature>
<dbReference type="Proteomes" id="UP000318080">
    <property type="component" value="Unassembled WGS sequence"/>
</dbReference>
<dbReference type="Gene3D" id="3.30.1600.10">
    <property type="entry name" value="SIR2/SIRT2 'Small Domain"/>
    <property type="match status" value="1"/>
</dbReference>
<feature type="binding site" evidence="3 4">
    <location>
        <position position="142"/>
    </location>
    <ligand>
        <name>Zn(2+)</name>
        <dbReference type="ChEBI" id="CHEBI:29105"/>
    </ligand>
</feature>
<dbReference type="InterPro" id="IPR050134">
    <property type="entry name" value="NAD-dep_sirtuin_deacylases"/>
</dbReference>
<evidence type="ECO:0000313" key="6">
    <source>
        <dbReference type="EMBL" id="TQE42532.1"/>
    </source>
</evidence>
<feature type="binding site" evidence="3">
    <location>
        <position position="68"/>
    </location>
    <ligand>
        <name>substrate</name>
    </ligand>
</feature>
<dbReference type="HAMAP" id="MF_01121">
    <property type="entry name" value="Sirtuin_ClassIII"/>
    <property type="match status" value="1"/>
</dbReference>
<dbReference type="Gene3D" id="3.40.50.1220">
    <property type="entry name" value="TPP-binding domain"/>
    <property type="match status" value="1"/>
</dbReference>
<dbReference type="PANTHER" id="PTHR11085">
    <property type="entry name" value="NAD-DEPENDENT PROTEIN DEACYLASE SIRTUIN-5, MITOCHONDRIAL-RELATED"/>
    <property type="match status" value="1"/>
</dbReference>
<dbReference type="STRING" id="1686286.GCA_900092335_00689"/>
<dbReference type="NCBIfam" id="NF001753">
    <property type="entry name" value="PRK00481.1-3"/>
    <property type="match status" value="1"/>
</dbReference>
<keyword evidence="3" id="KW-0963">Cytoplasm</keyword>
<dbReference type="SUPFAM" id="SSF52467">
    <property type="entry name" value="DHS-like NAD/FAD-binding domain"/>
    <property type="match status" value="1"/>
</dbReference>
<feature type="binding site" evidence="3">
    <location>
        <begin position="97"/>
        <end position="100"/>
    </location>
    <ligand>
        <name>NAD(+)</name>
        <dbReference type="ChEBI" id="CHEBI:57540"/>
    </ligand>
</feature>
<comment type="caution">
    <text evidence="6">The sequence shown here is derived from an EMBL/GenBank/DDBJ whole genome shotgun (WGS) entry which is preliminary data.</text>
</comment>
<dbReference type="InterPro" id="IPR026590">
    <property type="entry name" value="Ssirtuin_cat_dom"/>
</dbReference>
<evidence type="ECO:0000313" key="7">
    <source>
        <dbReference type="Proteomes" id="UP000318080"/>
    </source>
</evidence>
<dbReference type="PANTHER" id="PTHR11085:SF10">
    <property type="entry name" value="NAD-DEPENDENT PROTEIN DEACYLASE SIRTUIN-5, MITOCHONDRIAL-RELATED"/>
    <property type="match status" value="1"/>
</dbReference>
<reference evidence="6 7" key="1">
    <citation type="submission" date="2019-06" db="EMBL/GenBank/DDBJ databases">
        <title>Draft genome of C. phoceense Strain 272.</title>
        <authorList>
            <person name="Pacheco L.G.C."/>
            <person name="Barberis C.M."/>
            <person name="Almuzara M.N."/>
            <person name="Traglia G.M."/>
            <person name="Santos C.S."/>
            <person name="Rocha D.J.P.G."/>
            <person name="Aguiar E.R.G.R."/>
            <person name="Vay C.A."/>
        </authorList>
    </citation>
    <scope>NUCLEOTIDE SEQUENCE [LARGE SCALE GENOMIC DNA]</scope>
    <source>
        <strain evidence="6 7">272</strain>
    </source>
</reference>
<feature type="binding site" evidence="3">
    <location>
        <begin position="182"/>
        <end position="184"/>
    </location>
    <ligand>
        <name>NAD(+)</name>
        <dbReference type="ChEBI" id="CHEBI:57540"/>
    </ligand>
</feature>
<gene>
    <name evidence="3" type="primary">cobB</name>
    <name evidence="6" type="ORF">EJK80_12160</name>
</gene>
<dbReference type="GO" id="GO:0008270">
    <property type="term" value="F:zinc ion binding"/>
    <property type="evidence" value="ECO:0007669"/>
    <property type="project" value="UniProtKB-UniRule"/>
</dbReference>
<feature type="active site" description="Proton acceptor" evidence="3 4">
    <location>
        <position position="115"/>
    </location>
</feature>
<evidence type="ECO:0000256" key="3">
    <source>
        <dbReference type="HAMAP-Rule" id="MF_01121"/>
    </source>
</evidence>
<dbReference type="GO" id="GO:0005737">
    <property type="term" value="C:cytoplasm"/>
    <property type="evidence" value="ECO:0007669"/>
    <property type="project" value="UniProtKB-SubCell"/>
</dbReference>